<organism evidence="6 7">
    <name type="scientific">Leersia perrieri</name>
    <dbReference type="NCBI Taxonomy" id="77586"/>
    <lineage>
        <taxon>Eukaryota</taxon>
        <taxon>Viridiplantae</taxon>
        <taxon>Streptophyta</taxon>
        <taxon>Embryophyta</taxon>
        <taxon>Tracheophyta</taxon>
        <taxon>Spermatophyta</taxon>
        <taxon>Magnoliopsida</taxon>
        <taxon>Liliopsida</taxon>
        <taxon>Poales</taxon>
        <taxon>Poaceae</taxon>
        <taxon>BOP clade</taxon>
        <taxon>Oryzoideae</taxon>
        <taxon>Oryzeae</taxon>
        <taxon>Oryzinae</taxon>
        <taxon>Leersia</taxon>
    </lineage>
</organism>
<evidence type="ECO:0000256" key="4">
    <source>
        <dbReference type="SAM" id="MobiDB-lite"/>
    </source>
</evidence>
<dbReference type="GO" id="GO:0006520">
    <property type="term" value="P:amino acid metabolic process"/>
    <property type="evidence" value="ECO:0007669"/>
    <property type="project" value="InterPro"/>
</dbReference>
<accession>A0A0D9X5T1</accession>
<dbReference type="Gene3D" id="3.40.50.1370">
    <property type="entry name" value="Aspartate/ornithine carbamoyltransferase"/>
    <property type="match status" value="2"/>
</dbReference>
<comment type="similarity">
    <text evidence="1">Belongs to the aspartate/ornithine carbamoyltransferase superfamily. ATCase family.</text>
</comment>
<dbReference type="SUPFAM" id="SSF53671">
    <property type="entry name" value="Aspartate/ornithine carbamoyltransferase"/>
    <property type="match status" value="2"/>
</dbReference>
<feature type="domain" description="Aspartate/ornithine carbamoyltransferase carbamoyl-P binding" evidence="5">
    <location>
        <begin position="48"/>
        <end position="186"/>
    </location>
</feature>
<proteinExistence type="inferred from homology"/>
<dbReference type="GO" id="GO:0016597">
    <property type="term" value="F:amino acid binding"/>
    <property type="evidence" value="ECO:0007669"/>
    <property type="project" value="InterPro"/>
</dbReference>
<protein>
    <recommendedName>
        <fullName evidence="5">Aspartate/ornithine carbamoyltransferase carbamoyl-P binding domain-containing protein</fullName>
    </recommendedName>
</protein>
<evidence type="ECO:0000256" key="1">
    <source>
        <dbReference type="ARBA" id="ARBA00008896"/>
    </source>
</evidence>
<keyword evidence="2" id="KW-0808">Transferase</keyword>
<dbReference type="PRINTS" id="PR00101">
    <property type="entry name" value="ATCASE"/>
</dbReference>
<sequence>MAAARATLPLPRLPVHPSPRSHLKPFPSLSARRSSAAAGVAASLRLGDVIEAQQFDRGALTEIFEVAREMDALERGTTCRGAGRSRVLEGYLMATLFYEPSTRTRLSFEAAMRRLGGEVLTTENAREFSSAAKGETLEDTIRTVEGYSDIIVLRHFESGAARRAAATADIPVINAGDGPGQHPTQRIDLYEAARGKYIVDKKVLDVLPKHAVIMHPLPRLDEITVDVDSDPRAAYFRQAKNGLYIRMALLKLLLVGR</sequence>
<dbReference type="HOGENOM" id="CLU_043846_1_2_1"/>
<dbReference type="GO" id="GO:0006221">
    <property type="term" value="P:pyrimidine nucleotide biosynthetic process"/>
    <property type="evidence" value="ECO:0007669"/>
    <property type="project" value="UniProtKB-KW"/>
</dbReference>
<evidence type="ECO:0000256" key="3">
    <source>
        <dbReference type="ARBA" id="ARBA00022975"/>
    </source>
</evidence>
<dbReference type="AlphaFoldDB" id="A0A0D9X5T1"/>
<keyword evidence="7" id="KW-1185">Reference proteome</keyword>
<evidence type="ECO:0000259" key="5">
    <source>
        <dbReference type="Pfam" id="PF02729"/>
    </source>
</evidence>
<evidence type="ECO:0000313" key="7">
    <source>
        <dbReference type="Proteomes" id="UP000032180"/>
    </source>
</evidence>
<feature type="compositionally biased region" description="Low complexity" evidence="4">
    <location>
        <begin position="1"/>
        <end position="10"/>
    </location>
</feature>
<dbReference type="Proteomes" id="UP000032180">
    <property type="component" value="Chromosome 8"/>
</dbReference>
<dbReference type="PANTHER" id="PTHR45753">
    <property type="entry name" value="ORNITHINE CARBAMOYLTRANSFERASE, MITOCHONDRIAL"/>
    <property type="match status" value="1"/>
</dbReference>
<dbReference type="InterPro" id="IPR006130">
    <property type="entry name" value="Asp/Orn_carbamoylTrfase"/>
</dbReference>
<dbReference type="PANTHER" id="PTHR45753:SF6">
    <property type="entry name" value="ASPARTATE CARBAMOYLTRANSFERASE"/>
    <property type="match status" value="1"/>
</dbReference>
<dbReference type="Pfam" id="PF02729">
    <property type="entry name" value="OTCace_N"/>
    <property type="match status" value="1"/>
</dbReference>
<reference evidence="6 7" key="1">
    <citation type="submission" date="2012-08" db="EMBL/GenBank/DDBJ databases">
        <title>Oryza genome evolution.</title>
        <authorList>
            <person name="Wing R.A."/>
        </authorList>
    </citation>
    <scope>NUCLEOTIDE SEQUENCE</scope>
</reference>
<evidence type="ECO:0000256" key="2">
    <source>
        <dbReference type="ARBA" id="ARBA00022679"/>
    </source>
</evidence>
<evidence type="ECO:0000313" key="6">
    <source>
        <dbReference type="EnsemblPlants" id="LPERR08G06720.2"/>
    </source>
</evidence>
<reference evidence="7" key="2">
    <citation type="submission" date="2013-12" db="EMBL/GenBank/DDBJ databases">
        <authorList>
            <person name="Yu Y."/>
            <person name="Lee S."/>
            <person name="de Baynast K."/>
            <person name="Wissotski M."/>
            <person name="Liu L."/>
            <person name="Talag J."/>
            <person name="Goicoechea J."/>
            <person name="Angelova A."/>
            <person name="Jetty R."/>
            <person name="Kudrna D."/>
            <person name="Golser W."/>
            <person name="Rivera L."/>
            <person name="Zhang J."/>
            <person name="Wing R."/>
        </authorList>
    </citation>
    <scope>NUCLEOTIDE SEQUENCE</scope>
</reference>
<dbReference type="InterPro" id="IPR006132">
    <property type="entry name" value="Asp/Orn_carbamoyltranf_P-bd"/>
</dbReference>
<dbReference type="PROSITE" id="PS00097">
    <property type="entry name" value="CARBAMOYLTRANSFERASE"/>
    <property type="match status" value="1"/>
</dbReference>
<dbReference type="EnsemblPlants" id="LPERR08G06720.2">
    <property type="protein sequence ID" value="LPERR08G06720.2"/>
    <property type="gene ID" value="LPERR08G06720"/>
</dbReference>
<name>A0A0D9X5T1_9ORYZ</name>
<dbReference type="GO" id="GO:0016743">
    <property type="term" value="F:carboxyl- or carbamoyltransferase activity"/>
    <property type="evidence" value="ECO:0007669"/>
    <property type="project" value="InterPro"/>
</dbReference>
<keyword evidence="3" id="KW-0665">Pyrimidine biosynthesis</keyword>
<dbReference type="FunFam" id="3.40.50.1370:FF:000001">
    <property type="entry name" value="Aspartate carbamoyltransferase"/>
    <property type="match status" value="1"/>
</dbReference>
<dbReference type="InterPro" id="IPR036901">
    <property type="entry name" value="Asp/Orn_carbamoylTrfase_sf"/>
</dbReference>
<feature type="region of interest" description="Disordered" evidence="4">
    <location>
        <begin position="1"/>
        <end position="28"/>
    </location>
</feature>
<reference evidence="6" key="3">
    <citation type="submission" date="2015-04" db="UniProtKB">
        <authorList>
            <consortium name="EnsemblPlants"/>
        </authorList>
    </citation>
    <scope>IDENTIFICATION</scope>
</reference>
<dbReference type="Gramene" id="LPERR08G06720.2">
    <property type="protein sequence ID" value="LPERR08G06720.2"/>
    <property type="gene ID" value="LPERR08G06720"/>
</dbReference>